<name>A0A0S2W5X0_9FIRM</name>
<proteinExistence type="predicted"/>
<keyword evidence="2" id="KW-1185">Reference proteome</keyword>
<dbReference type="EMBL" id="CP011307">
    <property type="protein sequence ID" value="ALP94741.1"/>
    <property type="molecule type" value="Genomic_DNA"/>
</dbReference>
<dbReference type="KEGG" id="ibu:IB211_02350c"/>
<organism evidence="1 2">
    <name type="scientific">Intestinimonas butyriciproducens</name>
    <dbReference type="NCBI Taxonomy" id="1297617"/>
    <lineage>
        <taxon>Bacteria</taxon>
        <taxon>Bacillati</taxon>
        <taxon>Bacillota</taxon>
        <taxon>Clostridia</taxon>
        <taxon>Eubacteriales</taxon>
        <taxon>Intestinimonas</taxon>
    </lineage>
</organism>
<gene>
    <name evidence="1" type="ORF">IB211_02350c</name>
</gene>
<protein>
    <submittedName>
        <fullName evidence="1">Uncharacterized protein</fullName>
    </submittedName>
</protein>
<evidence type="ECO:0000313" key="2">
    <source>
        <dbReference type="Proteomes" id="UP000064844"/>
    </source>
</evidence>
<accession>A0A0S2W5X0</accession>
<dbReference type="AlphaFoldDB" id="A0A0S2W5X0"/>
<evidence type="ECO:0000313" key="1">
    <source>
        <dbReference type="EMBL" id="ALP94741.1"/>
    </source>
</evidence>
<dbReference type="Proteomes" id="UP000064844">
    <property type="component" value="Chromosome"/>
</dbReference>
<reference evidence="2" key="2">
    <citation type="submission" date="2015-04" db="EMBL/GenBank/DDBJ databases">
        <title>A butyrogenic pathway from the amino acid lysine in a human gut commensal.</title>
        <authorList>
            <person name="de Vos W.M."/>
            <person name="Bui N.T.P."/>
            <person name="Plugge C.M."/>
            <person name="Ritari J."/>
        </authorList>
    </citation>
    <scope>NUCLEOTIDE SEQUENCE [LARGE SCALE GENOMIC DNA]</scope>
    <source>
        <strain evidence="2">AF211</strain>
    </source>
</reference>
<sequence>MVAITICSFFLWDGCEEKGDSMDRLVHAVLLFDFTKARC</sequence>
<reference evidence="1 2" key="1">
    <citation type="journal article" date="2015" name="Nat. Commun.">
        <title>Production of butyrate from lysine and the Amadori product fructoselysine by a human gut commensal.</title>
        <authorList>
            <person name="Bui T.P."/>
            <person name="Ritari J."/>
            <person name="Boeren S."/>
            <person name="de Waard P."/>
            <person name="Plugge C.M."/>
            <person name="de Vos W.M."/>
        </authorList>
    </citation>
    <scope>NUCLEOTIDE SEQUENCE [LARGE SCALE GENOMIC DNA]</scope>
    <source>
        <strain evidence="1 2">AF211</strain>
    </source>
</reference>